<keyword evidence="4" id="KW-1185">Reference proteome</keyword>
<organism evidence="3 4">
    <name type="scientific">Microbacterium resistens</name>
    <dbReference type="NCBI Taxonomy" id="156977"/>
    <lineage>
        <taxon>Bacteria</taxon>
        <taxon>Bacillati</taxon>
        <taxon>Actinomycetota</taxon>
        <taxon>Actinomycetes</taxon>
        <taxon>Micrococcales</taxon>
        <taxon>Microbacteriaceae</taxon>
        <taxon>Microbacterium</taxon>
    </lineage>
</organism>
<feature type="transmembrane region" description="Helical" evidence="2">
    <location>
        <begin position="169"/>
        <end position="197"/>
    </location>
</feature>
<feature type="transmembrane region" description="Helical" evidence="2">
    <location>
        <begin position="209"/>
        <end position="228"/>
    </location>
</feature>
<name>A0ABU1SCA9_9MICO</name>
<sequence length="447" mass="48519">MIIIALTFILSTFAMAMAGRSHFLGRLCWSAIAVGMTAVVAGARDLDTAVDMLLYGNGLFQRVADVQGFDTAMMVARSEIADPEPGYVWLNFAVSQFSSDPHAFYLVLSIVTGGLIAIAINLLRDFGPMWFMWLTYLCAAYVDSFNLLRQSVALAFMLLGIALVMRTRYFWGLAIGLLGILFHGTAVIFIPMWVAAVLIRRYSHRSLRIVVLMIIATVAVSAGASYLLEALGGALGDTKYAFYLQQTSLTGIALGAETLYRLVPIVIAFILIFRIRRERKRAESAEAENAEAESAGLENAGAENTGPENAGVKGMEAGARRGAVAAPLTRGAALTATKPRTAASVLTAIVPRSAAYISILVTLVSMLVIELLILPVRDLGFGLYRIPLYFGFTRILGYGLILGAFRKNKVVAGIFGVIFVVAFFLFVIVGRGGFEYRSEMFDQWLAP</sequence>
<dbReference type="Pfam" id="PF14897">
    <property type="entry name" value="EpsG"/>
    <property type="match status" value="1"/>
</dbReference>
<feature type="transmembrane region" description="Helical" evidence="2">
    <location>
        <begin position="130"/>
        <end position="163"/>
    </location>
</feature>
<keyword evidence="2" id="KW-0812">Transmembrane</keyword>
<proteinExistence type="predicted"/>
<gene>
    <name evidence="3" type="ORF">J2Y69_001841</name>
</gene>
<evidence type="ECO:0000256" key="1">
    <source>
        <dbReference type="SAM" id="MobiDB-lite"/>
    </source>
</evidence>
<feature type="compositionally biased region" description="Low complexity" evidence="1">
    <location>
        <begin position="292"/>
        <end position="303"/>
    </location>
</feature>
<feature type="region of interest" description="Disordered" evidence="1">
    <location>
        <begin position="286"/>
        <end position="312"/>
    </location>
</feature>
<keyword evidence="2" id="KW-0472">Membrane</keyword>
<feature type="transmembrane region" description="Helical" evidence="2">
    <location>
        <begin position="248"/>
        <end position="273"/>
    </location>
</feature>
<evidence type="ECO:0000256" key="2">
    <source>
        <dbReference type="SAM" id="Phobius"/>
    </source>
</evidence>
<keyword evidence="2" id="KW-1133">Transmembrane helix</keyword>
<evidence type="ECO:0000313" key="4">
    <source>
        <dbReference type="Proteomes" id="UP001259347"/>
    </source>
</evidence>
<feature type="transmembrane region" description="Helical" evidence="2">
    <location>
        <begin position="354"/>
        <end position="374"/>
    </location>
</feature>
<evidence type="ECO:0008006" key="5">
    <source>
        <dbReference type="Google" id="ProtNLM"/>
    </source>
</evidence>
<dbReference type="Proteomes" id="UP001259347">
    <property type="component" value="Unassembled WGS sequence"/>
</dbReference>
<reference evidence="3 4" key="1">
    <citation type="submission" date="2023-07" db="EMBL/GenBank/DDBJ databases">
        <title>Sorghum-associated microbial communities from plants grown in Nebraska, USA.</title>
        <authorList>
            <person name="Schachtman D."/>
        </authorList>
    </citation>
    <scope>NUCLEOTIDE SEQUENCE [LARGE SCALE GENOMIC DNA]</scope>
    <source>
        <strain evidence="3 4">2980</strain>
    </source>
</reference>
<comment type="caution">
    <text evidence="3">The sequence shown here is derived from an EMBL/GenBank/DDBJ whole genome shotgun (WGS) entry which is preliminary data.</text>
</comment>
<dbReference type="EMBL" id="JAVDUM010000007">
    <property type="protein sequence ID" value="MDR6867240.1"/>
    <property type="molecule type" value="Genomic_DNA"/>
</dbReference>
<accession>A0ABU1SCA9</accession>
<evidence type="ECO:0000313" key="3">
    <source>
        <dbReference type="EMBL" id="MDR6867240.1"/>
    </source>
</evidence>
<protein>
    <recommendedName>
        <fullName evidence="5">EpsG family protein</fullName>
    </recommendedName>
</protein>
<feature type="transmembrane region" description="Helical" evidence="2">
    <location>
        <begin position="103"/>
        <end position="123"/>
    </location>
</feature>
<feature type="transmembrane region" description="Helical" evidence="2">
    <location>
        <begin position="412"/>
        <end position="434"/>
    </location>
</feature>
<dbReference type="InterPro" id="IPR049458">
    <property type="entry name" value="EpsG-like"/>
</dbReference>
<dbReference type="RefSeq" id="WP_310019850.1">
    <property type="nucleotide sequence ID" value="NZ_JAVDUM010000007.1"/>
</dbReference>
<feature type="transmembrane region" description="Helical" evidence="2">
    <location>
        <begin position="386"/>
        <end position="405"/>
    </location>
</feature>